<protein>
    <submittedName>
        <fullName evidence="2">Uncharacterized protein</fullName>
    </submittedName>
</protein>
<name>A0A343TIY6_9EURY</name>
<dbReference type="EMBL" id="CP025066">
    <property type="protein sequence ID" value="AUX09058.1"/>
    <property type="molecule type" value="Genomic_DNA"/>
</dbReference>
<gene>
    <name evidence="2" type="ORF">AArcSl_1428</name>
</gene>
<proteinExistence type="predicted"/>
<sequence>MPGPEYPNATDRPAADRTVVTKTRLDSKKRVRNPRHGTMSTTHVPERLEAVDPSLERKPHPEQVHYCSETGNAVTPICFPELGDGDGPVCYCPVTGERIT</sequence>
<dbReference type="AlphaFoldDB" id="A0A343TIY6"/>
<keyword evidence="3" id="KW-1185">Reference proteome</keyword>
<organism evidence="2 3">
    <name type="scientific">Halalkaliarchaeum desulfuricum</name>
    <dbReference type="NCBI Taxonomy" id="2055893"/>
    <lineage>
        <taxon>Archaea</taxon>
        <taxon>Methanobacteriati</taxon>
        <taxon>Methanobacteriota</taxon>
        <taxon>Stenosarchaea group</taxon>
        <taxon>Halobacteria</taxon>
        <taxon>Halobacteriales</taxon>
        <taxon>Haloferacaceae</taxon>
        <taxon>Halalkaliarchaeum</taxon>
    </lineage>
</organism>
<evidence type="ECO:0000313" key="2">
    <source>
        <dbReference type="EMBL" id="AUX09058.1"/>
    </source>
</evidence>
<accession>A0A343TIY6</accession>
<dbReference type="KEGG" id="hdf:AArcSl_1428"/>
<feature type="region of interest" description="Disordered" evidence="1">
    <location>
        <begin position="1"/>
        <end position="46"/>
    </location>
</feature>
<dbReference type="Proteomes" id="UP000263012">
    <property type="component" value="Chromosome"/>
</dbReference>
<reference evidence="3" key="1">
    <citation type="submission" date="2017-11" db="EMBL/GenBank/DDBJ databases">
        <title>Phenotypic and genomic properties of facultatively anaerobic sulfur-reducing natronoarchaea from hypersaline soda lakes.</title>
        <authorList>
            <person name="Sorokin D.Y."/>
            <person name="Kublanov I.V."/>
            <person name="Roman P."/>
            <person name="Sinninghe Damste J.S."/>
            <person name="Golyshin P.N."/>
            <person name="Rojo D."/>
            <person name="Ciordia S."/>
            <person name="Mena M.D.C."/>
            <person name="Ferrer M."/>
            <person name="Messina E."/>
            <person name="Smedile F."/>
            <person name="La Spada G."/>
            <person name="La Cono V."/>
            <person name="Yakimov M.M."/>
        </authorList>
    </citation>
    <scope>NUCLEOTIDE SEQUENCE [LARGE SCALE GENOMIC DNA]</scope>
    <source>
        <strain evidence="3">AArc-Sl</strain>
    </source>
</reference>
<evidence type="ECO:0000256" key="1">
    <source>
        <dbReference type="SAM" id="MobiDB-lite"/>
    </source>
</evidence>
<evidence type="ECO:0000313" key="3">
    <source>
        <dbReference type="Proteomes" id="UP000263012"/>
    </source>
</evidence>